<dbReference type="Proteomes" id="UP000583454">
    <property type="component" value="Unassembled WGS sequence"/>
</dbReference>
<feature type="transmembrane region" description="Helical" evidence="1">
    <location>
        <begin position="40"/>
        <end position="58"/>
    </location>
</feature>
<proteinExistence type="predicted"/>
<comment type="caution">
    <text evidence="2">The sequence shown here is derived from an EMBL/GenBank/DDBJ whole genome shotgun (WGS) entry which is preliminary data.</text>
</comment>
<reference evidence="2 3" key="1">
    <citation type="submission" date="2020-08" db="EMBL/GenBank/DDBJ databases">
        <title>Genomic Encyclopedia of Type Strains, Phase IV (KMG-IV): sequencing the most valuable type-strain genomes for metagenomic binning, comparative biology and taxonomic classification.</title>
        <authorList>
            <person name="Goeker M."/>
        </authorList>
    </citation>
    <scope>NUCLEOTIDE SEQUENCE [LARGE SCALE GENOMIC DNA]</scope>
    <source>
        <strain evidence="2 3">DSM 2163</strain>
    </source>
</reference>
<keyword evidence="1" id="KW-0472">Membrane</keyword>
<gene>
    <name evidence="2" type="ORF">HNR00_003740</name>
</gene>
<evidence type="ECO:0000256" key="1">
    <source>
        <dbReference type="SAM" id="Phobius"/>
    </source>
</evidence>
<dbReference type="AlphaFoldDB" id="A0A840ZLK2"/>
<feature type="transmembrane region" description="Helical" evidence="1">
    <location>
        <begin position="67"/>
        <end position="87"/>
    </location>
</feature>
<protein>
    <submittedName>
        <fullName evidence="2">Putative membrane protein</fullName>
    </submittedName>
</protein>
<evidence type="ECO:0000313" key="3">
    <source>
        <dbReference type="Proteomes" id="UP000583454"/>
    </source>
</evidence>
<evidence type="ECO:0000313" key="2">
    <source>
        <dbReference type="EMBL" id="MBB5759012.1"/>
    </source>
</evidence>
<dbReference type="EMBL" id="JACHOP010000019">
    <property type="protein sequence ID" value="MBB5759012.1"/>
    <property type="molecule type" value="Genomic_DNA"/>
</dbReference>
<dbReference type="InterPro" id="IPR011846">
    <property type="entry name" value="Cyd_oper_YbgE"/>
</dbReference>
<accession>A0A840ZLK2</accession>
<name>A0A840ZLK2_9HYPH</name>
<organism evidence="2 3">
    <name type="scientific">Methylorubrum rhodinum</name>
    <dbReference type="NCBI Taxonomy" id="29428"/>
    <lineage>
        <taxon>Bacteria</taxon>
        <taxon>Pseudomonadati</taxon>
        <taxon>Pseudomonadota</taxon>
        <taxon>Alphaproteobacteria</taxon>
        <taxon>Hyphomicrobiales</taxon>
        <taxon>Methylobacteriaceae</taxon>
        <taxon>Methylorubrum</taxon>
    </lineage>
</organism>
<keyword evidence="3" id="KW-1185">Reference proteome</keyword>
<dbReference type="RefSeq" id="WP_183571817.1">
    <property type="nucleotide sequence ID" value="NZ_JACHOP010000019.1"/>
</dbReference>
<sequence>MSITTSSRAASLAAALVLSAALLLYPRILGARFGPVEHAVLPLLLLGVSGAFVSGLGYQPDNRVARAVLSPAAAWSLMTFGVALLALRRLAI</sequence>
<keyword evidence="1" id="KW-1133">Transmembrane helix</keyword>
<dbReference type="Pfam" id="PF09600">
    <property type="entry name" value="Cyd_oper_YbgE"/>
    <property type="match status" value="1"/>
</dbReference>
<keyword evidence="1" id="KW-0812">Transmembrane</keyword>